<dbReference type="SUPFAM" id="SSF47406">
    <property type="entry name" value="SinR repressor dimerisation domain-like"/>
    <property type="match status" value="1"/>
</dbReference>
<feature type="domain" description="HTH cro/C1-type" evidence="2">
    <location>
        <begin position="9"/>
        <end position="64"/>
    </location>
</feature>
<dbReference type="InterPro" id="IPR001387">
    <property type="entry name" value="Cro/C1-type_HTH"/>
</dbReference>
<reference evidence="4 5" key="1">
    <citation type="submission" date="2018-08" db="EMBL/GenBank/DDBJ databases">
        <title>Genomic Encyclopedia of Type Strains, Phase III (KMG-III): the genomes of soil and plant-associated and newly described type strains.</title>
        <authorList>
            <person name="Whitman W."/>
        </authorList>
    </citation>
    <scope>NUCLEOTIDE SEQUENCE [LARGE SCALE GENOMIC DNA]</scope>
    <source>
        <strain evidence="4 5">CGMCC 1.10966</strain>
    </source>
</reference>
<name>A0A3D9SH35_9BACL</name>
<dbReference type="InterPro" id="IPR010981">
    <property type="entry name" value="SinR/SinI_dimer_dom"/>
</dbReference>
<evidence type="ECO:0000259" key="3">
    <source>
        <dbReference type="PROSITE" id="PS51500"/>
    </source>
</evidence>
<dbReference type="GO" id="GO:0005829">
    <property type="term" value="C:cytosol"/>
    <property type="evidence" value="ECO:0007669"/>
    <property type="project" value="TreeGrafter"/>
</dbReference>
<protein>
    <submittedName>
        <fullName evidence="4">Transcriptional regulator</fullName>
    </submittedName>
</protein>
<dbReference type="PANTHER" id="PTHR46797:SF13">
    <property type="entry name" value="HTH-TYPE TRANSCRIPTIONAL REGULATOR SINR"/>
    <property type="match status" value="1"/>
</dbReference>
<dbReference type="PANTHER" id="PTHR46797">
    <property type="entry name" value="HTH-TYPE TRANSCRIPTIONAL REGULATOR"/>
    <property type="match status" value="1"/>
</dbReference>
<dbReference type="Pfam" id="PF01381">
    <property type="entry name" value="HTH_3"/>
    <property type="match status" value="1"/>
</dbReference>
<dbReference type="EMBL" id="QTTN01000006">
    <property type="protein sequence ID" value="REE90551.1"/>
    <property type="molecule type" value="Genomic_DNA"/>
</dbReference>
<keyword evidence="5" id="KW-1185">Reference proteome</keyword>
<dbReference type="InterPro" id="IPR036281">
    <property type="entry name" value="SinR/SinI_dimer_dom_sf"/>
</dbReference>
<sequence length="114" mass="12976">MIEEIGKRIQQLRTERSISLSELAERADVAKSYISSVERGLQSNPSIQFLEKISTALDVSIHDILYGNSAAQEKLLDDDWQQLLRDAMASGISKSQFKEFLEFQKWKKNNEGAN</sequence>
<dbReference type="OrthoDB" id="1859224at2"/>
<evidence type="ECO:0000259" key="2">
    <source>
        <dbReference type="PROSITE" id="PS50943"/>
    </source>
</evidence>
<gene>
    <name evidence="4" type="ORF">A8990_10654</name>
</gene>
<dbReference type="PROSITE" id="PS51500">
    <property type="entry name" value="SIN"/>
    <property type="match status" value="1"/>
</dbReference>
<keyword evidence="1" id="KW-0238">DNA-binding</keyword>
<dbReference type="CDD" id="cd00093">
    <property type="entry name" value="HTH_XRE"/>
    <property type="match status" value="1"/>
</dbReference>
<dbReference type="RefSeq" id="WP_116188294.1">
    <property type="nucleotide sequence ID" value="NZ_QTTN01000006.1"/>
</dbReference>
<accession>A0A3D9SH35</accession>
<organism evidence="4 5">
    <name type="scientific">Paenibacillus taihuensis</name>
    <dbReference type="NCBI Taxonomy" id="1156355"/>
    <lineage>
        <taxon>Bacteria</taxon>
        <taxon>Bacillati</taxon>
        <taxon>Bacillota</taxon>
        <taxon>Bacilli</taxon>
        <taxon>Bacillales</taxon>
        <taxon>Paenibacillaceae</taxon>
        <taxon>Paenibacillus</taxon>
    </lineage>
</organism>
<dbReference type="GO" id="GO:0003677">
    <property type="term" value="F:DNA binding"/>
    <property type="evidence" value="ECO:0007669"/>
    <property type="project" value="UniProtKB-KW"/>
</dbReference>
<dbReference type="GO" id="GO:0003700">
    <property type="term" value="F:DNA-binding transcription factor activity"/>
    <property type="evidence" value="ECO:0007669"/>
    <property type="project" value="TreeGrafter"/>
</dbReference>
<dbReference type="InterPro" id="IPR010982">
    <property type="entry name" value="Lambda_DNA-bd_dom_sf"/>
</dbReference>
<feature type="domain" description="Sin" evidence="3">
    <location>
        <begin position="67"/>
        <end position="105"/>
    </location>
</feature>
<evidence type="ECO:0000256" key="1">
    <source>
        <dbReference type="ARBA" id="ARBA00023125"/>
    </source>
</evidence>
<proteinExistence type="predicted"/>
<dbReference type="PROSITE" id="PS50943">
    <property type="entry name" value="HTH_CROC1"/>
    <property type="match status" value="1"/>
</dbReference>
<dbReference type="Pfam" id="PF08671">
    <property type="entry name" value="SinI"/>
    <property type="match status" value="1"/>
</dbReference>
<dbReference type="SMART" id="SM00530">
    <property type="entry name" value="HTH_XRE"/>
    <property type="match status" value="1"/>
</dbReference>
<dbReference type="AlphaFoldDB" id="A0A3D9SH35"/>
<evidence type="ECO:0000313" key="4">
    <source>
        <dbReference type="EMBL" id="REE90551.1"/>
    </source>
</evidence>
<dbReference type="GO" id="GO:0046983">
    <property type="term" value="F:protein dimerization activity"/>
    <property type="evidence" value="ECO:0007669"/>
    <property type="project" value="InterPro"/>
</dbReference>
<dbReference type="Proteomes" id="UP000256304">
    <property type="component" value="Unassembled WGS sequence"/>
</dbReference>
<comment type="caution">
    <text evidence="4">The sequence shown here is derived from an EMBL/GenBank/DDBJ whole genome shotgun (WGS) entry which is preliminary data.</text>
</comment>
<dbReference type="Gene3D" id="1.10.260.40">
    <property type="entry name" value="lambda repressor-like DNA-binding domains"/>
    <property type="match status" value="1"/>
</dbReference>
<dbReference type="InterPro" id="IPR050807">
    <property type="entry name" value="TransReg_Diox_bact_type"/>
</dbReference>
<dbReference type="SUPFAM" id="SSF47413">
    <property type="entry name" value="lambda repressor-like DNA-binding domains"/>
    <property type="match status" value="1"/>
</dbReference>
<evidence type="ECO:0000313" key="5">
    <source>
        <dbReference type="Proteomes" id="UP000256304"/>
    </source>
</evidence>